<dbReference type="SUPFAM" id="SSF56672">
    <property type="entry name" value="DNA/RNA polymerases"/>
    <property type="match status" value="1"/>
</dbReference>
<feature type="domain" description="UmuC" evidence="2">
    <location>
        <begin position="12"/>
        <end position="198"/>
    </location>
</feature>
<dbReference type="InterPro" id="IPR053848">
    <property type="entry name" value="IMS_HHH_1"/>
</dbReference>
<sequence>MIDYSKLPDFQFICLDFKSYYSSVECVYRGLDPLQAYLAVVDNLNRPGSVVLTASPLLKKEYGIKTGSRLYEIPADPRIIVVPARRERYLKISVAVTKLLNRFVPIEAIHTYSIDEAHICALGTSALYGSPRQLAELIRQTIHHEFSLPTAAGVGPNKLLSKLILDVQGKKIGVAECTYQDIPAKLWPVKIEEIWGIGQKLKQRLNRLGIFILKDLAHFSLPVLRKRFGKIIGDQLYMHSWGVDGSSPFIDPLSIPKAKGYSAGITLLRDFEPSEVSVPIYELADEVTQRMRKGGMVARTISLGIGYSRTEGQGGFSKSITLSEATNISKTIHDACMQLFWSVPQGPAIRNVHVSASNLIPEDQIQLVLGEDPREAEKQQQLGRVMDFCREKYGAAGLFRASSLTSRGNAVDRQLKIGGNYQ</sequence>
<dbReference type="InterPro" id="IPR043128">
    <property type="entry name" value="Rev_trsase/Diguanyl_cyclase"/>
</dbReference>
<dbReference type="Gene3D" id="3.40.1170.60">
    <property type="match status" value="1"/>
</dbReference>
<dbReference type="PANTHER" id="PTHR11076:SF35">
    <property type="entry name" value="DNA REPAIR PROTEIN HOMOLOG YOBH"/>
    <property type="match status" value="1"/>
</dbReference>
<dbReference type="Pfam" id="PF21999">
    <property type="entry name" value="IMS_HHH_1"/>
    <property type="match status" value="1"/>
</dbReference>
<dbReference type="GO" id="GO:0005829">
    <property type="term" value="C:cytosol"/>
    <property type="evidence" value="ECO:0007669"/>
    <property type="project" value="TreeGrafter"/>
</dbReference>
<dbReference type="Pfam" id="PF00817">
    <property type="entry name" value="IMS"/>
    <property type="match status" value="1"/>
</dbReference>
<proteinExistence type="inferred from homology"/>
<evidence type="ECO:0000313" key="4">
    <source>
        <dbReference type="Proteomes" id="UP000076563"/>
    </source>
</evidence>
<dbReference type="Pfam" id="PF11799">
    <property type="entry name" value="IMS_C"/>
    <property type="match status" value="1"/>
</dbReference>
<dbReference type="InterPro" id="IPR017961">
    <property type="entry name" value="DNA_pol_Y-fam_little_finger"/>
</dbReference>
<dbReference type="InterPro" id="IPR050116">
    <property type="entry name" value="DNA_polymerase-Y"/>
</dbReference>
<dbReference type="PROSITE" id="PS50173">
    <property type="entry name" value="UMUC"/>
    <property type="match status" value="1"/>
</dbReference>
<dbReference type="GO" id="GO:0042276">
    <property type="term" value="P:error-prone translesion synthesis"/>
    <property type="evidence" value="ECO:0007669"/>
    <property type="project" value="TreeGrafter"/>
</dbReference>
<organism evidence="3 4">
    <name type="scientific">Paenibacillus elgii</name>
    <dbReference type="NCBI Taxonomy" id="189691"/>
    <lineage>
        <taxon>Bacteria</taxon>
        <taxon>Bacillati</taxon>
        <taxon>Bacillota</taxon>
        <taxon>Bacilli</taxon>
        <taxon>Bacillales</taxon>
        <taxon>Paenibacillaceae</taxon>
        <taxon>Paenibacillus</taxon>
    </lineage>
</organism>
<dbReference type="InterPro" id="IPR036775">
    <property type="entry name" value="DNA_pol_Y-fam_lit_finger_sf"/>
</dbReference>
<dbReference type="Proteomes" id="UP000076563">
    <property type="component" value="Unassembled WGS sequence"/>
</dbReference>
<comment type="caution">
    <text evidence="3">The sequence shown here is derived from an EMBL/GenBank/DDBJ whole genome shotgun (WGS) entry which is preliminary data.</text>
</comment>
<dbReference type="EMBL" id="LQRA01000057">
    <property type="protein sequence ID" value="KZE78187.1"/>
    <property type="molecule type" value="Genomic_DNA"/>
</dbReference>
<dbReference type="Gene3D" id="3.30.70.270">
    <property type="match status" value="1"/>
</dbReference>
<evidence type="ECO:0000313" key="3">
    <source>
        <dbReference type="EMBL" id="KZE78187.1"/>
    </source>
</evidence>
<evidence type="ECO:0000259" key="2">
    <source>
        <dbReference type="PROSITE" id="PS50173"/>
    </source>
</evidence>
<dbReference type="GO" id="GO:0006281">
    <property type="term" value="P:DNA repair"/>
    <property type="evidence" value="ECO:0007669"/>
    <property type="project" value="InterPro"/>
</dbReference>
<dbReference type="InterPro" id="IPR001126">
    <property type="entry name" value="UmuC"/>
</dbReference>
<dbReference type="AlphaFoldDB" id="A0A163XNM6"/>
<protein>
    <recommendedName>
        <fullName evidence="2">UmuC domain-containing protein</fullName>
    </recommendedName>
</protein>
<dbReference type="Gene3D" id="3.30.1490.100">
    <property type="entry name" value="DNA polymerase, Y-family, little finger domain"/>
    <property type="match status" value="1"/>
</dbReference>
<evidence type="ECO:0000256" key="1">
    <source>
        <dbReference type="ARBA" id="ARBA00010945"/>
    </source>
</evidence>
<dbReference type="InterPro" id="IPR043502">
    <property type="entry name" value="DNA/RNA_pol_sf"/>
</dbReference>
<dbReference type="GO" id="GO:0003684">
    <property type="term" value="F:damaged DNA binding"/>
    <property type="evidence" value="ECO:0007669"/>
    <property type="project" value="InterPro"/>
</dbReference>
<accession>A0A163XNM6</accession>
<reference evidence="4" key="1">
    <citation type="submission" date="2016-01" db="EMBL/GenBank/DDBJ databases">
        <title>Draft genome of Chromobacterium sp. F49.</title>
        <authorList>
            <person name="Hong K.W."/>
        </authorList>
    </citation>
    <scope>NUCLEOTIDE SEQUENCE [LARGE SCALE GENOMIC DNA]</scope>
    <source>
        <strain evidence="4">M63</strain>
    </source>
</reference>
<comment type="similarity">
    <text evidence="1">Belongs to the DNA polymerase type-Y family.</text>
</comment>
<name>A0A163XNM6_9BACL</name>
<dbReference type="PANTHER" id="PTHR11076">
    <property type="entry name" value="DNA REPAIR POLYMERASE UMUC / TRANSFERASE FAMILY MEMBER"/>
    <property type="match status" value="1"/>
</dbReference>
<dbReference type="GO" id="GO:0009432">
    <property type="term" value="P:SOS response"/>
    <property type="evidence" value="ECO:0007669"/>
    <property type="project" value="TreeGrafter"/>
</dbReference>
<dbReference type="GO" id="GO:0003887">
    <property type="term" value="F:DNA-directed DNA polymerase activity"/>
    <property type="evidence" value="ECO:0007669"/>
    <property type="project" value="InterPro"/>
</dbReference>
<keyword evidence="4" id="KW-1185">Reference proteome</keyword>
<dbReference type="Gene3D" id="1.10.150.20">
    <property type="entry name" value="5' to 3' exonuclease, C-terminal subdomain"/>
    <property type="match status" value="1"/>
</dbReference>
<dbReference type="OrthoDB" id="9808813at2"/>
<dbReference type="SUPFAM" id="SSF100879">
    <property type="entry name" value="Lesion bypass DNA polymerase (Y-family), little finger domain"/>
    <property type="match status" value="1"/>
</dbReference>
<gene>
    <name evidence="3" type="ORF">AV654_19620</name>
</gene>